<keyword evidence="6 8" id="KW-1133">Transmembrane helix</keyword>
<feature type="transmembrane region" description="Helical" evidence="8">
    <location>
        <begin position="202"/>
        <end position="225"/>
    </location>
</feature>
<evidence type="ECO:0000256" key="2">
    <source>
        <dbReference type="ARBA" id="ARBA00010892"/>
    </source>
</evidence>
<evidence type="ECO:0000313" key="10">
    <source>
        <dbReference type="Proteomes" id="UP000597761"/>
    </source>
</evidence>
<dbReference type="Proteomes" id="UP000597761">
    <property type="component" value="Unassembled WGS sequence"/>
</dbReference>
<reference evidence="10" key="1">
    <citation type="journal article" date="2019" name="Int. J. Syst. Evol. Microbiol.">
        <title>The Global Catalogue of Microorganisms (GCM) 10K type strain sequencing project: providing services to taxonomists for standard genome sequencing and annotation.</title>
        <authorList>
            <consortium name="The Broad Institute Genomics Platform"/>
            <consortium name="The Broad Institute Genome Sequencing Center for Infectious Disease"/>
            <person name="Wu L."/>
            <person name="Ma J."/>
        </authorList>
    </citation>
    <scope>NUCLEOTIDE SEQUENCE [LARGE SCALE GENOMIC DNA]</scope>
    <source>
        <strain evidence="10">CGMCC 1.15480</strain>
    </source>
</reference>
<keyword evidence="5 8" id="KW-0812">Transmembrane</keyword>
<dbReference type="InterPro" id="IPR004688">
    <property type="entry name" value="Ni/Co_transpt"/>
</dbReference>
<feature type="transmembrane region" description="Helical" evidence="8">
    <location>
        <begin position="273"/>
        <end position="297"/>
    </location>
</feature>
<protein>
    <recommendedName>
        <fullName evidence="8">Nickel/cobalt efflux system</fullName>
    </recommendedName>
</protein>
<feature type="transmembrane region" description="Helical" evidence="8">
    <location>
        <begin position="231"/>
        <end position="253"/>
    </location>
</feature>
<feature type="transmembrane region" description="Helical" evidence="8">
    <location>
        <begin position="100"/>
        <end position="121"/>
    </location>
</feature>
<gene>
    <name evidence="9" type="ORF">GCM10011512_08370</name>
</gene>
<evidence type="ECO:0000256" key="4">
    <source>
        <dbReference type="ARBA" id="ARBA00022596"/>
    </source>
</evidence>
<evidence type="ECO:0000256" key="3">
    <source>
        <dbReference type="ARBA" id="ARBA00022448"/>
    </source>
</evidence>
<keyword evidence="10" id="KW-1185">Reference proteome</keyword>
<evidence type="ECO:0000256" key="1">
    <source>
        <dbReference type="ARBA" id="ARBA00004127"/>
    </source>
</evidence>
<dbReference type="RefSeq" id="WP_188666665.1">
    <property type="nucleotide sequence ID" value="NZ_BMJI01000003.1"/>
</dbReference>
<evidence type="ECO:0000256" key="6">
    <source>
        <dbReference type="ARBA" id="ARBA00022989"/>
    </source>
</evidence>
<evidence type="ECO:0000256" key="5">
    <source>
        <dbReference type="ARBA" id="ARBA00022692"/>
    </source>
</evidence>
<proteinExistence type="inferred from homology"/>
<dbReference type="PANTHER" id="PTHR31611">
    <property type="entry name" value="HIGH-AFFINITY NICKEL TRANSPORT PROTEIN NIC1"/>
    <property type="match status" value="1"/>
</dbReference>
<organism evidence="9 10">
    <name type="scientific">Tersicoccus solisilvae</name>
    <dbReference type="NCBI Taxonomy" id="1882339"/>
    <lineage>
        <taxon>Bacteria</taxon>
        <taxon>Bacillati</taxon>
        <taxon>Actinomycetota</taxon>
        <taxon>Actinomycetes</taxon>
        <taxon>Micrococcales</taxon>
        <taxon>Micrococcaceae</taxon>
        <taxon>Tersicoccus</taxon>
    </lineage>
</organism>
<dbReference type="InterPro" id="IPR011541">
    <property type="entry name" value="Ni/Co_transpt_high_affinity"/>
</dbReference>
<evidence type="ECO:0000313" key="9">
    <source>
        <dbReference type="EMBL" id="GGC83912.1"/>
    </source>
</evidence>
<comment type="similarity">
    <text evidence="2 8">Belongs to the NiCoT transporter (TC 2.A.52) family.</text>
</comment>
<keyword evidence="7 8" id="KW-0472">Membrane</keyword>
<feature type="transmembrane region" description="Helical" evidence="8">
    <location>
        <begin position="42"/>
        <end position="61"/>
    </location>
</feature>
<dbReference type="EMBL" id="BMJI01000003">
    <property type="protein sequence ID" value="GGC83912.1"/>
    <property type="molecule type" value="Genomic_DNA"/>
</dbReference>
<comment type="caution">
    <text evidence="9">The sequence shown here is derived from an EMBL/GenBank/DDBJ whole genome shotgun (WGS) entry which is preliminary data.</text>
</comment>
<comment type="subcellular location">
    <subcellularLocation>
        <location evidence="8">Cell membrane</location>
        <topology evidence="8">Multi-pass membrane protein</topology>
    </subcellularLocation>
    <subcellularLocation>
        <location evidence="1">Endomembrane system</location>
        <topology evidence="1">Multi-pass membrane protein</topology>
    </subcellularLocation>
</comment>
<feature type="transmembrane region" description="Helical" evidence="8">
    <location>
        <begin position="141"/>
        <end position="159"/>
    </location>
</feature>
<dbReference type="Pfam" id="PF03824">
    <property type="entry name" value="NicO"/>
    <property type="match status" value="1"/>
</dbReference>
<sequence>MASLAPAASSRALLPVVVAIGVLTALGAATLGAAAVTAPGSAPTVLGLGVTCWLLGARHALDADHIAAIDNTTRRLLDRSDGDSTGTADAGRPRAATTGFWFALGHSTVVFAAVVLITAGVAVLRDQLADDGSPLGRFTGVWGPLVSSAFLLLIAVLNLRMLAATRRALGTDGDRVPAPAGGPLTRLFAAPLRRIDTPRAMYPVGLLFGLGFDTATTIGLIVIAAGSAALLPAWAALALPVVFAAGMTLVDTLDAVLMERAYGWALRDRRRRLTYNTVVTGVSILAAVGVAAVTLAALGTELLGDVPVLGRLAAVDLQYAGVALVGFFAVAFAVTLLRTRTPT</sequence>
<accession>A0ABQ1NTX6</accession>
<feature type="transmembrane region" description="Helical" evidence="8">
    <location>
        <begin position="317"/>
        <end position="337"/>
    </location>
</feature>
<feature type="transmembrane region" description="Helical" evidence="8">
    <location>
        <begin position="12"/>
        <end position="36"/>
    </location>
</feature>
<name>A0ABQ1NTX6_9MICC</name>
<keyword evidence="4" id="KW-0533">Nickel</keyword>
<dbReference type="PANTHER" id="PTHR31611:SF0">
    <property type="entry name" value="HIGH-AFFINITY NICKEL TRANSPORT PROTEIN NIC1"/>
    <property type="match status" value="1"/>
</dbReference>
<evidence type="ECO:0000256" key="8">
    <source>
        <dbReference type="RuleBase" id="RU362101"/>
    </source>
</evidence>
<evidence type="ECO:0000256" key="7">
    <source>
        <dbReference type="ARBA" id="ARBA00023136"/>
    </source>
</evidence>
<keyword evidence="3 8" id="KW-0813">Transport</keyword>